<feature type="region of interest" description="Disordered" evidence="8">
    <location>
        <begin position="20"/>
        <end position="73"/>
    </location>
</feature>
<feature type="transmembrane region" description="Helical" evidence="9">
    <location>
        <begin position="164"/>
        <end position="187"/>
    </location>
</feature>
<dbReference type="Proteomes" id="UP000642107">
    <property type="component" value="Unassembled WGS sequence"/>
</dbReference>
<feature type="transmembrane region" description="Helical" evidence="9">
    <location>
        <begin position="313"/>
        <end position="336"/>
    </location>
</feature>
<evidence type="ECO:0000256" key="5">
    <source>
        <dbReference type="ARBA" id="ARBA00022989"/>
    </source>
</evidence>
<comment type="caution">
    <text evidence="10">The sequence shown here is derived from an EMBL/GenBank/DDBJ whole genome shotgun (WGS) entry which is preliminary data.</text>
</comment>
<dbReference type="InterPro" id="IPR003445">
    <property type="entry name" value="Cat_transpt"/>
</dbReference>
<feature type="transmembrane region" description="Helical" evidence="9">
    <location>
        <begin position="278"/>
        <end position="301"/>
    </location>
</feature>
<evidence type="ECO:0000313" key="10">
    <source>
        <dbReference type="EMBL" id="MBD9698654.1"/>
    </source>
</evidence>
<proteinExistence type="predicted"/>
<name>A0ABR9DNZ6_9MICO</name>
<organism evidence="10 11">
    <name type="scientific">Flavimobilis rhizosphaerae</name>
    <dbReference type="NCBI Taxonomy" id="2775421"/>
    <lineage>
        <taxon>Bacteria</taxon>
        <taxon>Bacillati</taxon>
        <taxon>Actinomycetota</taxon>
        <taxon>Actinomycetes</taxon>
        <taxon>Micrococcales</taxon>
        <taxon>Jonesiaceae</taxon>
        <taxon>Flavimobilis</taxon>
    </lineage>
</organism>
<reference evidence="10 11" key="1">
    <citation type="submission" date="2020-09" db="EMBL/GenBank/DDBJ databases">
        <title>Flavimobilis rhizosphaerae sp. nov., isolated from rhizosphere soil of Spartina alterniflora.</title>
        <authorList>
            <person name="Hanqin C."/>
        </authorList>
    </citation>
    <scope>NUCLEOTIDE SEQUENCE [LARGE SCALE GENOMIC DNA]</scope>
    <source>
        <strain evidence="10 11">GY 10621</strain>
    </source>
</reference>
<feature type="transmembrane region" description="Helical" evidence="9">
    <location>
        <begin position="214"/>
        <end position="235"/>
    </location>
</feature>
<keyword evidence="4 9" id="KW-0812">Transmembrane</keyword>
<sequence length="533" mass="56419">MDGCGHVATVTCVTLARRGCPRAPRDARPGTRRPRRRHPARRDPPLCRHRTPAGGIVDQCGPPAAARSRDGERVDIGQKLKATAWAGRELVDRLARQSPARLAIITFGGVILVFTGLLSLPAATSTGTRAPFIDAFFTATSSVCVTGLVTVPTGTYWSGFGQAVILLGMQVGGLGVMTLASILGAAVSRRIGLTQKLLTASETKTTRLGEVGSLIQVVVITSLTLEAAIAALLLPRFLMLRESFGEALWHSVFYAVSAFNNAGFIPTAEGLAPHVGDWALLLPIILGVFIGSLGFPVILNIARQGRRFSRWNLHAKLTVTMSVTLVVLGTFAFAALEWRNKDTFGPLGWSEKILGALFAGVMPRSGGFSTVDVGAMHESSWLVTDALMFVGGGSASTAGGIKVTTLAVMLLAIISEARGDRDVEAFGRRIPRDTLRLSVAVVFVGATTILAACLALLEITGWTLDVVLFEVISAFATVGLSTGVTHLLPDAGKLVLVALMFVGRTGTMTLAAALALRDRSRVIRLPEERPIIG</sequence>
<evidence type="ECO:0000256" key="8">
    <source>
        <dbReference type="SAM" id="MobiDB-lite"/>
    </source>
</evidence>
<dbReference type="PANTHER" id="PTHR32024:SF1">
    <property type="entry name" value="KTR SYSTEM POTASSIUM UPTAKE PROTEIN B"/>
    <property type="match status" value="1"/>
</dbReference>
<gene>
    <name evidence="10" type="ORF">IGS67_03975</name>
</gene>
<feature type="transmembrane region" description="Helical" evidence="9">
    <location>
        <begin position="494"/>
        <end position="516"/>
    </location>
</feature>
<keyword evidence="11" id="KW-1185">Reference proteome</keyword>
<feature type="transmembrane region" description="Helical" evidence="9">
    <location>
        <begin position="435"/>
        <end position="457"/>
    </location>
</feature>
<keyword evidence="7 9" id="KW-0472">Membrane</keyword>
<evidence type="ECO:0000256" key="2">
    <source>
        <dbReference type="ARBA" id="ARBA00022448"/>
    </source>
</evidence>
<feature type="transmembrane region" description="Helical" evidence="9">
    <location>
        <begin position="247"/>
        <end position="266"/>
    </location>
</feature>
<feature type="transmembrane region" description="Helical" evidence="9">
    <location>
        <begin position="386"/>
        <end position="414"/>
    </location>
</feature>
<dbReference type="PANTHER" id="PTHR32024">
    <property type="entry name" value="TRK SYSTEM POTASSIUM UPTAKE PROTEIN TRKG-RELATED"/>
    <property type="match status" value="1"/>
</dbReference>
<feature type="compositionally biased region" description="Basic residues" evidence="8">
    <location>
        <begin position="30"/>
        <end position="40"/>
    </location>
</feature>
<feature type="transmembrane region" description="Helical" evidence="9">
    <location>
        <begin position="102"/>
        <end position="123"/>
    </location>
</feature>
<accession>A0ABR9DNZ6</accession>
<keyword evidence="3" id="KW-1003">Cell membrane</keyword>
<evidence type="ECO:0000256" key="6">
    <source>
        <dbReference type="ARBA" id="ARBA00023065"/>
    </source>
</evidence>
<comment type="subcellular location">
    <subcellularLocation>
        <location evidence="1">Cell membrane</location>
        <topology evidence="1">Multi-pass membrane protein</topology>
    </subcellularLocation>
</comment>
<dbReference type="EMBL" id="JACZDF010000002">
    <property type="protein sequence ID" value="MBD9698654.1"/>
    <property type="molecule type" value="Genomic_DNA"/>
</dbReference>
<evidence type="ECO:0000313" key="11">
    <source>
        <dbReference type="Proteomes" id="UP000642107"/>
    </source>
</evidence>
<protein>
    <submittedName>
        <fullName evidence="10">TrkH family potassium uptake protein</fullName>
    </submittedName>
</protein>
<evidence type="ECO:0000256" key="9">
    <source>
        <dbReference type="SAM" id="Phobius"/>
    </source>
</evidence>
<keyword evidence="6" id="KW-0406">Ion transport</keyword>
<evidence type="ECO:0000256" key="4">
    <source>
        <dbReference type="ARBA" id="ARBA00022692"/>
    </source>
</evidence>
<feature type="transmembrane region" description="Helical" evidence="9">
    <location>
        <begin position="135"/>
        <end position="157"/>
    </location>
</feature>
<keyword evidence="5 9" id="KW-1133">Transmembrane helix</keyword>
<evidence type="ECO:0000256" key="7">
    <source>
        <dbReference type="ARBA" id="ARBA00023136"/>
    </source>
</evidence>
<evidence type="ECO:0000256" key="3">
    <source>
        <dbReference type="ARBA" id="ARBA00022475"/>
    </source>
</evidence>
<dbReference type="Pfam" id="PF02386">
    <property type="entry name" value="TrkH"/>
    <property type="match status" value="1"/>
</dbReference>
<evidence type="ECO:0000256" key="1">
    <source>
        <dbReference type="ARBA" id="ARBA00004651"/>
    </source>
</evidence>
<keyword evidence="2" id="KW-0813">Transport</keyword>